<keyword evidence="3" id="KW-1185">Reference proteome</keyword>
<feature type="compositionally biased region" description="Low complexity" evidence="1">
    <location>
        <begin position="99"/>
        <end position="109"/>
    </location>
</feature>
<feature type="compositionally biased region" description="Low complexity" evidence="1">
    <location>
        <begin position="37"/>
        <end position="46"/>
    </location>
</feature>
<dbReference type="OrthoDB" id="10589821at2759"/>
<dbReference type="AlphaFoldDB" id="A0A422NL89"/>
<dbReference type="EMBL" id="MKKU01000604">
    <property type="protein sequence ID" value="RNF06288.1"/>
    <property type="molecule type" value="Genomic_DNA"/>
</dbReference>
<evidence type="ECO:0000313" key="3">
    <source>
        <dbReference type="Proteomes" id="UP000284403"/>
    </source>
</evidence>
<evidence type="ECO:0000256" key="1">
    <source>
        <dbReference type="SAM" id="MobiDB-lite"/>
    </source>
</evidence>
<protein>
    <submittedName>
        <fullName evidence="2">Uncharacterized protein</fullName>
    </submittedName>
</protein>
<feature type="region of interest" description="Disordered" evidence="1">
    <location>
        <begin position="86"/>
        <end position="119"/>
    </location>
</feature>
<dbReference type="GeneID" id="40321214"/>
<accession>A0A422NL89</accession>
<reference evidence="2 3" key="1">
    <citation type="journal article" date="2018" name="BMC Genomics">
        <title>Genomic comparison of Trypanosoma conorhini and Trypanosoma rangeli to Trypanosoma cruzi strains of high and low virulence.</title>
        <authorList>
            <person name="Bradwell K.R."/>
            <person name="Koparde V.N."/>
            <person name="Matveyev A.V."/>
            <person name="Serrano M.G."/>
            <person name="Alves J.M."/>
            <person name="Parikh H."/>
            <person name="Huang B."/>
            <person name="Lee V."/>
            <person name="Espinosa-Alvarez O."/>
            <person name="Ortiz P.A."/>
            <person name="Costa-Martins A.G."/>
            <person name="Teixeira M.M."/>
            <person name="Buck G.A."/>
        </authorList>
    </citation>
    <scope>NUCLEOTIDE SEQUENCE [LARGE SCALE GENOMIC DNA]</scope>
    <source>
        <strain evidence="2 3">025E</strain>
    </source>
</reference>
<evidence type="ECO:0000313" key="2">
    <source>
        <dbReference type="EMBL" id="RNF06288.1"/>
    </source>
</evidence>
<gene>
    <name evidence="2" type="ORF">Tco025E_07603</name>
</gene>
<dbReference type="RefSeq" id="XP_029225424.1">
    <property type="nucleotide sequence ID" value="XM_029374466.1"/>
</dbReference>
<organism evidence="2 3">
    <name type="scientific">Trypanosoma conorhini</name>
    <dbReference type="NCBI Taxonomy" id="83891"/>
    <lineage>
        <taxon>Eukaryota</taxon>
        <taxon>Discoba</taxon>
        <taxon>Euglenozoa</taxon>
        <taxon>Kinetoplastea</taxon>
        <taxon>Metakinetoplastina</taxon>
        <taxon>Trypanosomatida</taxon>
        <taxon>Trypanosomatidae</taxon>
        <taxon>Trypanosoma</taxon>
    </lineage>
</organism>
<sequence>MRVTGSPEWKSPAVTSPRNLLSVFVRDGDADRFAAGQQPQQQQQQQDDACDGGYATNRTLFSYRTACLEEDGDAMAPDELVPREASVATTAAARQLHPQQQQQQQQQQQPSDAEAAPRAAQLSMLASAMPGDAQEDAQATTTTVAVADGVWSWTSCDGGRGRAGAAPRGAVATATASTPCRRWFCADETAERRARSATPRQPTTQRKQLRLSGDGAPDSLAACDPALPALSAVSRATSGVVTTTGRATATTVRPAETGKRGATVLNLNAAPFIPSRMGSR</sequence>
<feature type="region of interest" description="Disordered" evidence="1">
    <location>
        <begin position="191"/>
        <end position="214"/>
    </location>
</feature>
<feature type="region of interest" description="Disordered" evidence="1">
    <location>
        <begin position="30"/>
        <end position="51"/>
    </location>
</feature>
<proteinExistence type="predicted"/>
<dbReference type="Proteomes" id="UP000284403">
    <property type="component" value="Unassembled WGS sequence"/>
</dbReference>
<comment type="caution">
    <text evidence="2">The sequence shown here is derived from an EMBL/GenBank/DDBJ whole genome shotgun (WGS) entry which is preliminary data.</text>
</comment>
<name>A0A422NL89_9TRYP</name>